<proteinExistence type="predicted"/>
<evidence type="ECO:0000313" key="1">
    <source>
        <dbReference type="WBParaSite" id="MCU_005020-RA"/>
    </source>
</evidence>
<dbReference type="AlphaFoldDB" id="A0A5K3F2Y6"/>
<organism evidence="1">
    <name type="scientific">Mesocestoides corti</name>
    <name type="common">Flatworm</name>
    <dbReference type="NCBI Taxonomy" id="53468"/>
    <lineage>
        <taxon>Eukaryota</taxon>
        <taxon>Metazoa</taxon>
        <taxon>Spiralia</taxon>
        <taxon>Lophotrochozoa</taxon>
        <taxon>Platyhelminthes</taxon>
        <taxon>Cestoda</taxon>
        <taxon>Eucestoda</taxon>
        <taxon>Cyclophyllidea</taxon>
        <taxon>Mesocestoididae</taxon>
        <taxon>Mesocestoides</taxon>
    </lineage>
</organism>
<reference evidence="1" key="1">
    <citation type="submission" date="2019-11" db="UniProtKB">
        <authorList>
            <consortium name="WormBaseParasite"/>
        </authorList>
    </citation>
    <scope>IDENTIFICATION</scope>
</reference>
<accession>A0A5K3F2Y6</accession>
<sequence length="78" mass="8796">GDFRKSGAQFIDFVGIDIPALTTDFSVFSSLCRKEHFHLLPCCLAQQNEFPIVRNDHSLIQVLRGSLLFSETFPAKPQ</sequence>
<protein>
    <submittedName>
        <fullName evidence="1">NT5C2 protein</fullName>
    </submittedName>
</protein>
<dbReference type="WBParaSite" id="MCU_005020-RA">
    <property type="protein sequence ID" value="MCU_005020-RA"/>
    <property type="gene ID" value="MCU_005020"/>
</dbReference>
<name>A0A5K3F2Y6_MESCO</name>